<evidence type="ECO:0008006" key="6">
    <source>
        <dbReference type="Google" id="ProtNLM"/>
    </source>
</evidence>
<dbReference type="Proteomes" id="UP000094025">
    <property type="component" value="Unassembled WGS sequence"/>
</dbReference>
<dbReference type="STRING" id="1472378.AU381_23065"/>
<evidence type="ECO:0000313" key="4">
    <source>
        <dbReference type="EMBL" id="OAP38606.1"/>
    </source>
</evidence>
<comment type="caution">
    <text evidence="4">The sequence shown here is derived from an EMBL/GenBank/DDBJ whole genome shotgun (WGS) entry which is preliminary data.</text>
</comment>
<evidence type="ECO:0000313" key="5">
    <source>
        <dbReference type="Proteomes" id="UP000094025"/>
    </source>
</evidence>
<evidence type="ECO:0000256" key="2">
    <source>
        <dbReference type="ARBA" id="ARBA00022722"/>
    </source>
</evidence>
<gene>
    <name evidence="4" type="ORF">AU381_23065</name>
</gene>
<comment type="similarity">
    <text evidence="1">Belongs to the EndA/NucM nuclease family.</text>
</comment>
<dbReference type="PANTHER" id="PTHR33607:SF2">
    <property type="entry name" value="ENDONUCLEASE-1"/>
    <property type="match status" value="1"/>
</dbReference>
<protein>
    <recommendedName>
        <fullName evidence="6">Endonuclease I</fullName>
    </recommendedName>
</protein>
<dbReference type="InterPro" id="IPR044925">
    <property type="entry name" value="His-Me_finger_sf"/>
</dbReference>
<evidence type="ECO:0000256" key="3">
    <source>
        <dbReference type="ARBA" id="ARBA00022801"/>
    </source>
</evidence>
<name>A0A178XTW8_9HYPH</name>
<reference evidence="4 5" key="1">
    <citation type="journal article" date="2016" name="Int. J. Syst. Evol. Microbiol.">
        <title>Ensifer glycinis sp. nov., an novel rhizobial species associated with Glycine spp.</title>
        <authorList>
            <person name="Yan H."/>
            <person name="Yan J."/>
            <person name="Sui X.H."/>
            <person name="Wang E.T."/>
            <person name="Chen W.X."/>
            <person name="Zhang X.X."/>
            <person name="Chen W.F."/>
        </authorList>
    </citation>
    <scope>NUCLEOTIDE SEQUENCE [LARGE SCALE GENOMIC DNA]</scope>
    <source>
        <strain evidence="4 5">CCBAU 23380</strain>
    </source>
</reference>
<evidence type="ECO:0000256" key="1">
    <source>
        <dbReference type="ARBA" id="ARBA00006429"/>
    </source>
</evidence>
<accession>A0A178XTW8</accession>
<proteinExistence type="inferred from homology"/>
<keyword evidence="2" id="KW-0540">Nuclease</keyword>
<dbReference type="GO" id="GO:0004518">
    <property type="term" value="F:nuclease activity"/>
    <property type="evidence" value="ECO:0007669"/>
    <property type="project" value="UniProtKB-KW"/>
</dbReference>
<dbReference type="EMBL" id="LPUX01000061">
    <property type="protein sequence ID" value="OAP38606.1"/>
    <property type="molecule type" value="Genomic_DNA"/>
</dbReference>
<dbReference type="GO" id="GO:0016787">
    <property type="term" value="F:hydrolase activity"/>
    <property type="evidence" value="ECO:0007669"/>
    <property type="project" value="UniProtKB-KW"/>
</dbReference>
<dbReference type="PANTHER" id="PTHR33607">
    <property type="entry name" value="ENDONUCLEASE-1"/>
    <property type="match status" value="1"/>
</dbReference>
<keyword evidence="3" id="KW-0378">Hydrolase</keyword>
<keyword evidence="5" id="KW-1185">Reference proteome</keyword>
<dbReference type="AlphaFoldDB" id="A0A178XTW8"/>
<dbReference type="InterPro" id="IPR007346">
    <property type="entry name" value="Endonuclease-I"/>
</dbReference>
<sequence length="228" mass="25594">MLSTWSRIQESLFRRAAHPGSYNEAKRLLYNQLDDSASLYCGCTLDLRARTFDATDCGYVPRNDNDRAKRVEVEHVVPAFWLDKFHTGPTCWIKADACGSARECCLANDARFRDAHNDLVNLYPAIGELNGDRSNLPYGQIDGEARVYGQCDFEIDANLDLAEPRDDVRGDIARVYFYMSAAYGLTFPADLKAMLDEWNASDPVSPSEVTRNDNIRAVQGHANDLVSK</sequence>
<organism evidence="4 5">
    <name type="scientific">Sinorhizobium glycinis</name>
    <dbReference type="NCBI Taxonomy" id="1472378"/>
    <lineage>
        <taxon>Bacteria</taxon>
        <taxon>Pseudomonadati</taxon>
        <taxon>Pseudomonadota</taxon>
        <taxon>Alphaproteobacteria</taxon>
        <taxon>Hyphomicrobiales</taxon>
        <taxon>Rhizobiaceae</taxon>
        <taxon>Sinorhizobium/Ensifer group</taxon>
        <taxon>Sinorhizobium</taxon>
    </lineage>
</organism>
<dbReference type="Pfam" id="PF04231">
    <property type="entry name" value="Endonuclease_1"/>
    <property type="match status" value="1"/>
</dbReference>
<dbReference type="SUPFAM" id="SSF54060">
    <property type="entry name" value="His-Me finger endonucleases"/>
    <property type="match status" value="1"/>
</dbReference>